<evidence type="ECO:0000313" key="4">
    <source>
        <dbReference type="Proteomes" id="UP001052739"/>
    </source>
</evidence>
<feature type="compositionally biased region" description="Pro residues" evidence="1">
    <location>
        <begin position="15"/>
        <end position="27"/>
    </location>
</feature>
<protein>
    <recommendedName>
        <fullName evidence="5">Serine/threonine protein kinase</fullName>
    </recommendedName>
</protein>
<evidence type="ECO:0000313" key="3">
    <source>
        <dbReference type="EMBL" id="GHI23167.1"/>
    </source>
</evidence>
<dbReference type="EMBL" id="BNDW01000035">
    <property type="protein sequence ID" value="GHI23167.1"/>
    <property type="molecule type" value="Genomic_DNA"/>
</dbReference>
<feature type="transmembrane region" description="Helical" evidence="2">
    <location>
        <begin position="40"/>
        <end position="61"/>
    </location>
</feature>
<evidence type="ECO:0008006" key="5">
    <source>
        <dbReference type="Google" id="ProtNLM"/>
    </source>
</evidence>
<name>A0ABQ3PDQ9_9ACTN</name>
<keyword evidence="2" id="KW-0472">Membrane</keyword>
<comment type="caution">
    <text evidence="3">The sequence shown here is derived from an EMBL/GenBank/DDBJ whole genome shotgun (WGS) entry which is preliminary data.</text>
</comment>
<organism evidence="3 4">
    <name type="scientific">Streptomyces hydrogenans</name>
    <dbReference type="NCBI Taxonomy" id="1873719"/>
    <lineage>
        <taxon>Bacteria</taxon>
        <taxon>Bacillati</taxon>
        <taxon>Actinomycetota</taxon>
        <taxon>Actinomycetes</taxon>
        <taxon>Kitasatosporales</taxon>
        <taxon>Streptomycetaceae</taxon>
        <taxon>Streptomyces</taxon>
    </lineage>
</organism>
<keyword evidence="4" id="KW-1185">Reference proteome</keyword>
<gene>
    <name evidence="3" type="ORF">Shyd_45380</name>
</gene>
<accession>A0ABQ3PDQ9</accession>
<dbReference type="Proteomes" id="UP001052739">
    <property type="component" value="Unassembled WGS sequence"/>
</dbReference>
<sequence length="273" mass="29806">MEASEAVETAQNTPAPAPDPVPDPPVRSVPGRGRRLARTAGLIAVAAVIGLVGGTAVGYGIQAEREPTPLPPLNQPGLAYPAKPLPKGQKITPLAASEDRQAKARGDLRKLLVPKPAGAKEDRYADNVDGWMSAAAFASDFDHPGRALGYQLDIDLRRVAATSWASGEHRRTEVRLVQYRAGTELGARDHTLDQQDYMPEEDYARSDGVALKGSTNGRYYVFPVERKSGYLDSYQARAYFYRGDIAVEIFVFDTKKISEKDIRSLAERQLGRL</sequence>
<feature type="region of interest" description="Disordered" evidence="1">
    <location>
        <begin position="1"/>
        <end position="32"/>
    </location>
</feature>
<reference evidence="3" key="1">
    <citation type="submission" date="2024-05" db="EMBL/GenBank/DDBJ databases">
        <title>Whole genome shotgun sequence of Streptomyces hydrogenans NBRC 13475.</title>
        <authorList>
            <person name="Komaki H."/>
            <person name="Tamura T."/>
        </authorList>
    </citation>
    <scope>NUCLEOTIDE SEQUENCE</scope>
    <source>
        <strain evidence="3">NBRC 13475</strain>
    </source>
</reference>
<evidence type="ECO:0000256" key="2">
    <source>
        <dbReference type="SAM" id="Phobius"/>
    </source>
</evidence>
<keyword evidence="2" id="KW-0812">Transmembrane</keyword>
<proteinExistence type="predicted"/>
<keyword evidence="2" id="KW-1133">Transmembrane helix</keyword>
<evidence type="ECO:0000256" key="1">
    <source>
        <dbReference type="SAM" id="MobiDB-lite"/>
    </source>
</evidence>